<dbReference type="AlphaFoldDB" id="A0A0J1AWM3"/>
<dbReference type="Proteomes" id="UP000053611">
    <property type="component" value="Unassembled WGS sequence"/>
</dbReference>
<reference evidence="2 3" key="1">
    <citation type="submission" date="2015-03" db="EMBL/GenBank/DDBJ databases">
        <title>Genomics and transcriptomics of the oil-accumulating basidiomycete yeast T. oleaginosus allow insights into substrate utilization and the diverse evolutionary trajectories of mating systems in fungi.</title>
        <authorList>
            <consortium name="DOE Joint Genome Institute"/>
            <person name="Kourist R."/>
            <person name="Kracht O."/>
            <person name="Bracharz F."/>
            <person name="Lipzen A."/>
            <person name="Nolan M."/>
            <person name="Ohm R."/>
            <person name="Grigoriev I."/>
            <person name="Sun S."/>
            <person name="Heitman J."/>
            <person name="Bruck T."/>
            <person name="Nowrousian M."/>
        </authorList>
    </citation>
    <scope>NUCLEOTIDE SEQUENCE [LARGE SCALE GENOMIC DNA]</scope>
    <source>
        <strain evidence="2 3">IBC0246</strain>
    </source>
</reference>
<feature type="compositionally biased region" description="Low complexity" evidence="1">
    <location>
        <begin position="19"/>
        <end position="54"/>
    </location>
</feature>
<feature type="compositionally biased region" description="Basic residues" evidence="1">
    <location>
        <begin position="85"/>
        <end position="97"/>
    </location>
</feature>
<gene>
    <name evidence="2" type="ORF">CC85DRAFT_279037</name>
</gene>
<keyword evidence="3" id="KW-1185">Reference proteome</keyword>
<feature type="compositionally biased region" description="Polar residues" evidence="1">
    <location>
        <begin position="98"/>
        <end position="108"/>
    </location>
</feature>
<evidence type="ECO:0000256" key="1">
    <source>
        <dbReference type="SAM" id="MobiDB-lite"/>
    </source>
</evidence>
<evidence type="ECO:0000313" key="2">
    <source>
        <dbReference type="EMBL" id="KLT39694.1"/>
    </source>
</evidence>
<feature type="region of interest" description="Disordered" evidence="1">
    <location>
        <begin position="1"/>
        <end position="152"/>
    </location>
</feature>
<accession>A0A0J1AWM3</accession>
<organism evidence="2 3">
    <name type="scientific">Cutaneotrichosporon oleaginosum</name>
    <dbReference type="NCBI Taxonomy" id="879819"/>
    <lineage>
        <taxon>Eukaryota</taxon>
        <taxon>Fungi</taxon>
        <taxon>Dikarya</taxon>
        <taxon>Basidiomycota</taxon>
        <taxon>Agaricomycotina</taxon>
        <taxon>Tremellomycetes</taxon>
        <taxon>Trichosporonales</taxon>
        <taxon>Trichosporonaceae</taxon>
        <taxon>Cutaneotrichosporon</taxon>
    </lineage>
</organism>
<dbReference type="EMBL" id="KQ087251">
    <property type="protein sequence ID" value="KLT39694.1"/>
    <property type="molecule type" value="Genomic_DNA"/>
</dbReference>
<proteinExistence type="predicted"/>
<sequence>HSSCPPLSPPPPHPPPSSPSSISLLSSSQPTSSTSTLTPPTQHTHTQSHSVSPSHHPPPHFRFSCPGSFLPPHASSYLVQPPAHHSLHRRRKQHSIHSHSISVTQLASNIHPRLPTTAPSAAPGPFRTTPRILPPSPPPHRPHRPQLVLQST</sequence>
<evidence type="ECO:0000313" key="3">
    <source>
        <dbReference type="Proteomes" id="UP000053611"/>
    </source>
</evidence>
<feature type="compositionally biased region" description="Pro residues" evidence="1">
    <location>
        <begin position="1"/>
        <end position="18"/>
    </location>
</feature>
<name>A0A0J1AWM3_9TREE</name>
<protein>
    <submittedName>
        <fullName evidence="2">Uncharacterized protein</fullName>
    </submittedName>
</protein>
<feature type="non-terminal residue" evidence="2">
    <location>
        <position position="1"/>
    </location>
</feature>